<proteinExistence type="predicted"/>
<accession>A0A7T2TYH9</accession>
<sequence>MSGAPGGGLLRGFRGPRFRLVFVGRQKAAELAGGSRQRHGVPREESCRRHAPPFASCDASCVQFARSGAHGVRIAGSPRFRSSP</sequence>
<dbReference type="RefSeq" id="WP_006026209.1">
    <property type="nucleotide sequence ID" value="NZ_CM003626.1"/>
</dbReference>
<reference evidence="1 2" key="1">
    <citation type="submission" date="2020-12" db="EMBL/GenBank/DDBJ databases">
        <title>FDA dAtabase for Regulatory Grade micrObial Sequences (FDA-ARGOS): Supporting development and validation of Infectious Disease Dx tests.</title>
        <authorList>
            <person name="Nelson B."/>
            <person name="Plummer A."/>
            <person name="Tallon L."/>
            <person name="Sadzewicz L."/>
            <person name="Zhao X."/>
            <person name="Boylan J."/>
            <person name="Ott S."/>
            <person name="Bowen H."/>
            <person name="Vavikolanu K."/>
            <person name="Mehta A."/>
            <person name="Aluvathingal J."/>
            <person name="Nadendla S."/>
            <person name="Myers T."/>
            <person name="Yan Y."/>
            <person name="Sichtig H."/>
        </authorList>
    </citation>
    <scope>NUCLEOTIDE SEQUENCE [LARGE SCALE GENOMIC DNA]</scope>
    <source>
        <strain evidence="1 2">FDAARGOS_899</strain>
    </source>
</reference>
<evidence type="ECO:0000313" key="1">
    <source>
        <dbReference type="EMBL" id="QPS42390.1"/>
    </source>
</evidence>
<protein>
    <submittedName>
        <fullName evidence="1">Uncharacterized protein</fullName>
    </submittedName>
</protein>
<name>A0A7T2TYH9_9BURK</name>
<dbReference type="Proteomes" id="UP000594943">
    <property type="component" value="Chromosome 1"/>
</dbReference>
<organism evidence="1 2">
    <name type="scientific">Burkholderia humptydooensis</name>
    <dbReference type="NCBI Taxonomy" id="430531"/>
    <lineage>
        <taxon>Bacteria</taxon>
        <taxon>Pseudomonadati</taxon>
        <taxon>Pseudomonadota</taxon>
        <taxon>Betaproteobacteria</taxon>
        <taxon>Burkholderiales</taxon>
        <taxon>Burkholderiaceae</taxon>
        <taxon>Burkholderia</taxon>
        <taxon>pseudomallei group</taxon>
    </lineage>
</organism>
<evidence type="ECO:0000313" key="2">
    <source>
        <dbReference type="Proteomes" id="UP000594943"/>
    </source>
</evidence>
<dbReference type="KEGG" id="bhg:I6G56_12240"/>
<dbReference type="EMBL" id="CP065686">
    <property type="protein sequence ID" value="QPS42390.1"/>
    <property type="molecule type" value="Genomic_DNA"/>
</dbReference>
<dbReference type="AlphaFoldDB" id="A0A7T2TYH9"/>
<gene>
    <name evidence="1" type="ORF">I6G56_12240</name>
</gene>